<name>A0ABV4ASS6_9GAMM</name>
<dbReference type="EMBL" id="JBGBPY010000001">
    <property type="protein sequence ID" value="MEY2183285.1"/>
    <property type="molecule type" value="Genomic_DNA"/>
</dbReference>
<organism evidence="1 2">
    <name type="scientific">Rhodanobacter humi</name>
    <dbReference type="NCBI Taxonomy" id="1888173"/>
    <lineage>
        <taxon>Bacteria</taxon>
        <taxon>Pseudomonadati</taxon>
        <taxon>Pseudomonadota</taxon>
        <taxon>Gammaproteobacteria</taxon>
        <taxon>Lysobacterales</taxon>
        <taxon>Rhodanobacteraceae</taxon>
        <taxon>Rhodanobacter</taxon>
    </lineage>
</organism>
<accession>A0ABV4ASS6</accession>
<proteinExistence type="predicted"/>
<evidence type="ECO:0000313" key="2">
    <source>
        <dbReference type="Proteomes" id="UP001562159"/>
    </source>
</evidence>
<sequence length="71" mass="7728">MALRVPCAMHAASGKALVSSAFQHAAKNPSQYRLDVWMSKRELPRCRNDGAACAGGIRPSAKRIDLPNKIH</sequence>
<keyword evidence="2" id="KW-1185">Reference proteome</keyword>
<reference evidence="1 2" key="1">
    <citation type="submission" date="2024-07" db="EMBL/GenBank/DDBJ databases">
        <title>Molecular mechanisms and environmental adaptations of flagellar loss and biofilm growth of Rhodanobacter under environmental stress.</title>
        <authorList>
            <person name="Chen M."/>
        </authorList>
    </citation>
    <scope>NUCLEOTIDE SEQUENCE [LARGE SCALE GENOMIC DNA]</scope>
    <source>
        <strain evidence="1 2">RS22</strain>
    </source>
</reference>
<dbReference type="Proteomes" id="UP001562159">
    <property type="component" value="Unassembled WGS sequence"/>
</dbReference>
<comment type="caution">
    <text evidence="1">The sequence shown here is derived from an EMBL/GenBank/DDBJ whole genome shotgun (WGS) entry which is preliminary data.</text>
</comment>
<evidence type="ECO:0000313" key="1">
    <source>
        <dbReference type="EMBL" id="MEY2183285.1"/>
    </source>
</evidence>
<gene>
    <name evidence="1" type="ORF">AB7878_12735</name>
</gene>
<protein>
    <submittedName>
        <fullName evidence="1">Uncharacterized protein</fullName>
    </submittedName>
</protein>